<dbReference type="Pfam" id="PF05460">
    <property type="entry name" value="ORC6"/>
    <property type="match status" value="1"/>
</dbReference>
<evidence type="ECO:0000313" key="11">
    <source>
        <dbReference type="Proteomes" id="UP000094389"/>
    </source>
</evidence>
<keyword evidence="11" id="KW-1185">Reference proteome</keyword>
<dbReference type="InterPro" id="IPR008721">
    <property type="entry name" value="ORC6_cyclin_first"/>
</dbReference>
<evidence type="ECO:0000259" key="7">
    <source>
        <dbReference type="Pfam" id="PF05460"/>
    </source>
</evidence>
<evidence type="ECO:0000256" key="2">
    <source>
        <dbReference type="ARBA" id="ARBA00010840"/>
    </source>
</evidence>
<proteinExistence type="inferred from homology"/>
<evidence type="ECO:0000313" key="8">
    <source>
        <dbReference type="EMBL" id="CEP23681.1"/>
    </source>
</evidence>
<evidence type="ECO:0000256" key="6">
    <source>
        <dbReference type="SAM" id="MobiDB-lite"/>
    </source>
</evidence>
<dbReference type="PIRSF" id="PIRSF022941">
    <property type="entry name" value="ORC6_fun"/>
    <property type="match status" value="1"/>
</dbReference>
<dbReference type="AlphaFoldDB" id="A0A0H5C6H1"/>
<dbReference type="Proteomes" id="UP000094389">
    <property type="component" value="Unassembled WGS sequence"/>
</dbReference>
<dbReference type="InterPro" id="IPR016811">
    <property type="entry name" value="ORC6_fun"/>
</dbReference>
<accession>A0A1E4RXM1</accession>
<dbReference type="EMBL" id="CDQK01000005">
    <property type="protein sequence ID" value="CEP23681.1"/>
    <property type="molecule type" value="Genomic_DNA"/>
</dbReference>
<dbReference type="GO" id="GO:0003677">
    <property type="term" value="F:DNA binding"/>
    <property type="evidence" value="ECO:0007669"/>
    <property type="project" value="UniProtKB-KW"/>
</dbReference>
<feature type="region of interest" description="Disordered" evidence="6">
    <location>
        <begin position="173"/>
        <end position="192"/>
    </location>
</feature>
<dbReference type="OMA" id="ARYHICA"/>
<reference evidence="8" key="1">
    <citation type="submission" date="2014-12" db="EMBL/GenBank/DDBJ databases">
        <authorList>
            <person name="Jaenicke S."/>
        </authorList>
    </citation>
    <scope>NUCLEOTIDE SEQUENCE [LARGE SCALE GENOMIC DNA]</scope>
    <source>
        <strain evidence="8">CBS1600</strain>
    </source>
</reference>
<name>A0A0H5C6H1_CYBJN</name>
<dbReference type="OrthoDB" id="5367324at2759"/>
<evidence type="ECO:0000256" key="3">
    <source>
        <dbReference type="ARBA" id="ARBA00022705"/>
    </source>
</evidence>
<keyword evidence="5" id="KW-0539">Nucleus</keyword>
<keyword evidence="3" id="KW-0235">DNA replication</keyword>
<keyword evidence="4" id="KW-0238">DNA-binding</keyword>
<gene>
    <name evidence="8" type="ORF">BN1211_4326</name>
    <name evidence="9" type="ORF">CYBJADRAFT_169039</name>
</gene>
<accession>A0A0H5C6H1</accession>
<dbReference type="GO" id="GO:0006260">
    <property type="term" value="P:DNA replication"/>
    <property type="evidence" value="ECO:0007669"/>
    <property type="project" value="UniProtKB-KW"/>
</dbReference>
<organism evidence="8 10">
    <name type="scientific">Cyberlindnera jadinii (strain ATCC 18201 / CBS 1600 / BCRC 20928 / JCM 3617 / NBRC 0987 / NRRL Y-1542)</name>
    <name type="common">Torula yeast</name>
    <name type="synonym">Candida utilis</name>
    <dbReference type="NCBI Taxonomy" id="983966"/>
    <lineage>
        <taxon>Eukaryota</taxon>
        <taxon>Fungi</taxon>
        <taxon>Dikarya</taxon>
        <taxon>Ascomycota</taxon>
        <taxon>Saccharomycotina</taxon>
        <taxon>Saccharomycetes</taxon>
        <taxon>Phaffomycetales</taxon>
        <taxon>Phaffomycetaceae</taxon>
        <taxon>Cyberlindnera</taxon>
    </lineage>
</organism>
<protein>
    <recommendedName>
        <fullName evidence="7">ORC6 first cyclin-like domain-containing protein</fullName>
    </recommendedName>
</protein>
<feature type="compositionally biased region" description="Polar residues" evidence="6">
    <location>
        <begin position="123"/>
        <end position="136"/>
    </location>
</feature>
<dbReference type="GO" id="GO:0005664">
    <property type="term" value="C:nuclear origin of replication recognition complex"/>
    <property type="evidence" value="ECO:0007669"/>
    <property type="project" value="InterPro"/>
</dbReference>
<sequence length="358" mass="39528">MNNTLDCAIRDVAPDLSGAIPAELKQLTSRLYASSRQKIPLRQQQELARHHLCAIVAVTKLSSRLNLTPASVSNVPLPPKLINELVTTFMTKLDGLGSSSNTPISTPSKARIVDLDTATTPMLQSPSLRASQLADQSPTPTPTTTPSPVKRGKGRPPGSKNKSKFMKNLEKRMPSLLQSDPGSPSTTSKVTESLRDVAGTSIDTERHLLLLTTREIVVLCNKFQLDSTLANNVLETYHKYCYKVANEWILICGLILNCYLVVNNKLLAAVVGSKTNAIKTMFNLQKGGLMLSDVKQSIEITRPLVDHLRWFKCLKKEHDAHDTSSINIGGNMLHNYKFSSEELLHDQEEWLNHILNSA</sequence>
<evidence type="ECO:0000256" key="1">
    <source>
        <dbReference type="ARBA" id="ARBA00004123"/>
    </source>
</evidence>
<reference evidence="10" key="2">
    <citation type="journal article" date="2015" name="J. Biotechnol.">
        <title>The structure of the Cyberlindnera jadinii genome and its relation to Candida utilis analyzed by the occurrence of single nucleotide polymorphisms.</title>
        <authorList>
            <person name="Rupp O."/>
            <person name="Brinkrolf K."/>
            <person name="Buerth C."/>
            <person name="Kunigo M."/>
            <person name="Schneider J."/>
            <person name="Jaenicke S."/>
            <person name="Goesmann A."/>
            <person name="Puehler A."/>
            <person name="Jaeger K.-E."/>
            <person name="Ernst J.F."/>
        </authorList>
    </citation>
    <scope>NUCLEOTIDE SEQUENCE [LARGE SCALE GENOMIC DNA]</scope>
    <source>
        <strain evidence="10">ATCC 18201 / CBS 1600 / BCRC 20928 / JCM 3617 / NBRC 0987 / NRRL Y-1542</strain>
    </source>
</reference>
<evidence type="ECO:0000256" key="5">
    <source>
        <dbReference type="ARBA" id="ARBA00023242"/>
    </source>
</evidence>
<feature type="domain" description="ORC6 first cyclin-like" evidence="7">
    <location>
        <begin position="9"/>
        <end position="94"/>
    </location>
</feature>
<dbReference type="STRING" id="983966.A0A0H5C6H1"/>
<feature type="compositionally biased region" description="Polar residues" evidence="6">
    <location>
        <begin position="176"/>
        <end position="191"/>
    </location>
</feature>
<comment type="similarity">
    <text evidence="2">Belongs to the ORC6 family.</text>
</comment>
<dbReference type="Proteomes" id="UP000038830">
    <property type="component" value="Unassembled WGS sequence"/>
</dbReference>
<evidence type="ECO:0000313" key="10">
    <source>
        <dbReference type="Proteomes" id="UP000038830"/>
    </source>
</evidence>
<dbReference type="EMBL" id="KV453937">
    <property type="protein sequence ID" value="ODV72023.1"/>
    <property type="molecule type" value="Genomic_DNA"/>
</dbReference>
<evidence type="ECO:0000256" key="4">
    <source>
        <dbReference type="ARBA" id="ARBA00023125"/>
    </source>
</evidence>
<feature type="region of interest" description="Disordered" evidence="6">
    <location>
        <begin position="123"/>
        <end position="163"/>
    </location>
</feature>
<reference evidence="9 11" key="3">
    <citation type="journal article" date="2016" name="Proc. Natl. Acad. Sci. U.S.A.">
        <title>Comparative genomics of biotechnologically important yeasts.</title>
        <authorList>
            <person name="Riley R."/>
            <person name="Haridas S."/>
            <person name="Wolfe K.H."/>
            <person name="Lopes M.R."/>
            <person name="Hittinger C.T."/>
            <person name="Goeker M."/>
            <person name="Salamov A.A."/>
            <person name="Wisecaver J.H."/>
            <person name="Long T.M."/>
            <person name="Calvey C.H."/>
            <person name="Aerts A.L."/>
            <person name="Barry K.W."/>
            <person name="Choi C."/>
            <person name="Clum A."/>
            <person name="Coughlan A.Y."/>
            <person name="Deshpande S."/>
            <person name="Douglass A.P."/>
            <person name="Hanson S.J."/>
            <person name="Klenk H.-P."/>
            <person name="LaButti K.M."/>
            <person name="Lapidus A."/>
            <person name="Lindquist E.A."/>
            <person name="Lipzen A.M."/>
            <person name="Meier-Kolthoff J.P."/>
            <person name="Ohm R.A."/>
            <person name="Otillar R.P."/>
            <person name="Pangilinan J.L."/>
            <person name="Peng Y."/>
            <person name="Rokas A."/>
            <person name="Rosa C.A."/>
            <person name="Scheuner C."/>
            <person name="Sibirny A.A."/>
            <person name="Slot J.C."/>
            <person name="Stielow J.B."/>
            <person name="Sun H."/>
            <person name="Kurtzman C.P."/>
            <person name="Blackwell M."/>
            <person name="Grigoriev I.V."/>
            <person name="Jeffries T.W."/>
        </authorList>
    </citation>
    <scope>NUCLEOTIDE SEQUENCE [LARGE SCALE GENOMIC DNA]</scope>
    <source>
        <strain evidence="11">ATCC 18201 / CBS 1600 / BCRC 20928 / JCM 3617 / NBRC 0987 / NRRL Y-1542</strain>
        <strain evidence="9">NRRL Y-1542</strain>
    </source>
</reference>
<comment type="subcellular location">
    <subcellularLocation>
        <location evidence="1">Nucleus</location>
    </subcellularLocation>
</comment>
<evidence type="ECO:0000313" key="9">
    <source>
        <dbReference type="EMBL" id="ODV72023.1"/>
    </source>
</evidence>